<dbReference type="AlphaFoldDB" id="A0AAD5PEZ1"/>
<evidence type="ECO:0000256" key="1">
    <source>
        <dbReference type="SAM" id="MobiDB-lite"/>
    </source>
</evidence>
<feature type="compositionally biased region" description="Polar residues" evidence="1">
    <location>
        <begin position="104"/>
        <end position="114"/>
    </location>
</feature>
<keyword evidence="4" id="KW-1185">Reference proteome</keyword>
<feature type="domain" description="Methyltransferase" evidence="2">
    <location>
        <begin position="164"/>
        <end position="264"/>
    </location>
</feature>
<feature type="region of interest" description="Disordered" evidence="1">
    <location>
        <begin position="90"/>
        <end position="115"/>
    </location>
</feature>
<dbReference type="PANTHER" id="PTHR43591">
    <property type="entry name" value="METHYLTRANSFERASE"/>
    <property type="match status" value="1"/>
</dbReference>
<gene>
    <name evidence="3" type="ORF">BDA99DRAFT_36641</name>
</gene>
<dbReference type="Gene3D" id="3.40.50.150">
    <property type="entry name" value="Vaccinia Virus protein VP39"/>
    <property type="match status" value="1"/>
</dbReference>
<dbReference type="GO" id="GO:0008168">
    <property type="term" value="F:methyltransferase activity"/>
    <property type="evidence" value="ECO:0007669"/>
    <property type="project" value="TreeGrafter"/>
</dbReference>
<protein>
    <recommendedName>
        <fullName evidence="2">Methyltransferase domain-containing protein</fullName>
    </recommendedName>
</protein>
<sequence length="395" mass="44069">MGVTQSKQRKSRSLSGESIHPHKLNNNNHHRSMFIPSEKASTLPKRGHNSSIPRTSAKSALGSSPSSKNPSPLTSSLTIQQTHNRNAISSVSLPPQHHEDDQDSPSSPQQNNTYIGGLESASRFLPDDTDSQDRGLTLHFALKRIFDGNVMPAVLSWFGNHAKVVDIGSLNGVWLMDMAVQFPKCQFIGIETTSSSSNTSVIPQVLSLHNVRFDNVDWDRSTRQIPLPDASVDICHMRAQSLNFERRSWLNLLSEAYRILKPGGVLQITDFHYAMTGTVLIESFIDTVRNILNTVNMDIDIALKWDKILKQHGFQVIESKRASVNFASHGQLGEDFMAATLTAFEEARDILAPKMGLDGDEYKQRVEMVCAQCVQQDAHINWYAFVGRKPIKQHS</sequence>
<dbReference type="EMBL" id="JAIXMP010000011">
    <property type="protein sequence ID" value="KAI9264846.1"/>
    <property type="molecule type" value="Genomic_DNA"/>
</dbReference>
<feature type="region of interest" description="Disordered" evidence="1">
    <location>
        <begin position="1"/>
        <end position="77"/>
    </location>
</feature>
<feature type="compositionally biased region" description="Low complexity" evidence="1">
    <location>
        <begin position="55"/>
        <end position="77"/>
    </location>
</feature>
<evidence type="ECO:0000313" key="4">
    <source>
        <dbReference type="Proteomes" id="UP001209540"/>
    </source>
</evidence>
<dbReference type="InterPro" id="IPR029063">
    <property type="entry name" value="SAM-dependent_MTases_sf"/>
</dbReference>
<accession>A0AAD5PEZ1</accession>
<dbReference type="Proteomes" id="UP001209540">
    <property type="component" value="Unassembled WGS sequence"/>
</dbReference>
<organism evidence="3 4">
    <name type="scientific">Phascolomyces articulosus</name>
    <dbReference type="NCBI Taxonomy" id="60185"/>
    <lineage>
        <taxon>Eukaryota</taxon>
        <taxon>Fungi</taxon>
        <taxon>Fungi incertae sedis</taxon>
        <taxon>Mucoromycota</taxon>
        <taxon>Mucoromycotina</taxon>
        <taxon>Mucoromycetes</taxon>
        <taxon>Mucorales</taxon>
        <taxon>Lichtheimiaceae</taxon>
        <taxon>Phascolomyces</taxon>
    </lineage>
</organism>
<reference evidence="3" key="1">
    <citation type="journal article" date="2022" name="IScience">
        <title>Evolution of zygomycete secretomes and the origins of terrestrial fungal ecologies.</title>
        <authorList>
            <person name="Chang Y."/>
            <person name="Wang Y."/>
            <person name="Mondo S."/>
            <person name="Ahrendt S."/>
            <person name="Andreopoulos W."/>
            <person name="Barry K."/>
            <person name="Beard J."/>
            <person name="Benny G.L."/>
            <person name="Blankenship S."/>
            <person name="Bonito G."/>
            <person name="Cuomo C."/>
            <person name="Desiro A."/>
            <person name="Gervers K.A."/>
            <person name="Hundley H."/>
            <person name="Kuo A."/>
            <person name="LaButti K."/>
            <person name="Lang B.F."/>
            <person name="Lipzen A."/>
            <person name="O'Donnell K."/>
            <person name="Pangilinan J."/>
            <person name="Reynolds N."/>
            <person name="Sandor L."/>
            <person name="Smith M.E."/>
            <person name="Tsang A."/>
            <person name="Grigoriev I.V."/>
            <person name="Stajich J.E."/>
            <person name="Spatafora J.W."/>
        </authorList>
    </citation>
    <scope>NUCLEOTIDE SEQUENCE</scope>
    <source>
        <strain evidence="3">RSA 2281</strain>
    </source>
</reference>
<comment type="caution">
    <text evidence="3">The sequence shown here is derived from an EMBL/GenBank/DDBJ whole genome shotgun (WGS) entry which is preliminary data.</text>
</comment>
<dbReference type="Pfam" id="PF13649">
    <property type="entry name" value="Methyltransf_25"/>
    <property type="match status" value="1"/>
</dbReference>
<reference evidence="3" key="2">
    <citation type="submission" date="2023-02" db="EMBL/GenBank/DDBJ databases">
        <authorList>
            <consortium name="DOE Joint Genome Institute"/>
            <person name="Mondo S.J."/>
            <person name="Chang Y."/>
            <person name="Wang Y."/>
            <person name="Ahrendt S."/>
            <person name="Andreopoulos W."/>
            <person name="Barry K."/>
            <person name="Beard J."/>
            <person name="Benny G.L."/>
            <person name="Blankenship S."/>
            <person name="Bonito G."/>
            <person name="Cuomo C."/>
            <person name="Desiro A."/>
            <person name="Gervers K.A."/>
            <person name="Hundley H."/>
            <person name="Kuo A."/>
            <person name="LaButti K."/>
            <person name="Lang B.F."/>
            <person name="Lipzen A."/>
            <person name="O'Donnell K."/>
            <person name="Pangilinan J."/>
            <person name="Reynolds N."/>
            <person name="Sandor L."/>
            <person name="Smith M.W."/>
            <person name="Tsang A."/>
            <person name="Grigoriev I.V."/>
            <person name="Stajich J.E."/>
            <person name="Spatafora J.W."/>
        </authorList>
    </citation>
    <scope>NUCLEOTIDE SEQUENCE</scope>
    <source>
        <strain evidence="3">RSA 2281</strain>
    </source>
</reference>
<dbReference type="CDD" id="cd02440">
    <property type="entry name" value="AdoMet_MTases"/>
    <property type="match status" value="1"/>
</dbReference>
<dbReference type="SUPFAM" id="SSF53335">
    <property type="entry name" value="S-adenosyl-L-methionine-dependent methyltransferases"/>
    <property type="match status" value="1"/>
</dbReference>
<dbReference type="PANTHER" id="PTHR43591:SF24">
    <property type="entry name" value="2-METHOXY-6-POLYPRENYL-1,4-BENZOQUINOL METHYLASE, MITOCHONDRIAL"/>
    <property type="match status" value="1"/>
</dbReference>
<dbReference type="InterPro" id="IPR041698">
    <property type="entry name" value="Methyltransf_25"/>
</dbReference>
<proteinExistence type="predicted"/>
<evidence type="ECO:0000259" key="2">
    <source>
        <dbReference type="Pfam" id="PF13649"/>
    </source>
</evidence>
<name>A0AAD5PEZ1_9FUNG</name>
<evidence type="ECO:0000313" key="3">
    <source>
        <dbReference type="EMBL" id="KAI9264846.1"/>
    </source>
</evidence>